<name>A0A840VGB4_9ACTN</name>
<evidence type="ECO:0000313" key="2">
    <source>
        <dbReference type="Proteomes" id="UP000586947"/>
    </source>
</evidence>
<proteinExistence type="predicted"/>
<gene>
    <name evidence="1" type="ORF">HNR20_000338</name>
</gene>
<organism evidence="1 2">
    <name type="scientific">Micromonospora parathelypteridis</name>
    <dbReference type="NCBI Taxonomy" id="1839617"/>
    <lineage>
        <taxon>Bacteria</taxon>
        <taxon>Bacillati</taxon>
        <taxon>Actinomycetota</taxon>
        <taxon>Actinomycetes</taxon>
        <taxon>Micromonosporales</taxon>
        <taxon>Micromonosporaceae</taxon>
        <taxon>Micromonospora</taxon>
    </lineage>
</organism>
<protein>
    <submittedName>
        <fullName evidence="1">Uncharacterized protein</fullName>
    </submittedName>
</protein>
<dbReference type="EMBL" id="JACHDP010000001">
    <property type="protein sequence ID" value="MBB5475833.1"/>
    <property type="molecule type" value="Genomic_DNA"/>
</dbReference>
<keyword evidence="2" id="KW-1185">Reference proteome</keyword>
<comment type="caution">
    <text evidence="1">The sequence shown here is derived from an EMBL/GenBank/DDBJ whole genome shotgun (WGS) entry which is preliminary data.</text>
</comment>
<evidence type="ECO:0000313" key="1">
    <source>
        <dbReference type="EMBL" id="MBB5475833.1"/>
    </source>
</evidence>
<sequence length="62" mass="6620">MTLSPQPRADNPIPYVHRCCRANRAPGRLRATGGGAVHRGMIVVRLDGEPNHAIGAGKRVPP</sequence>
<dbReference type="Proteomes" id="UP000586947">
    <property type="component" value="Unassembled WGS sequence"/>
</dbReference>
<accession>A0A840VGB4</accession>
<dbReference type="AlphaFoldDB" id="A0A840VGB4"/>
<reference evidence="1 2" key="1">
    <citation type="submission" date="2020-08" db="EMBL/GenBank/DDBJ databases">
        <title>Sequencing the genomes of 1000 actinobacteria strains.</title>
        <authorList>
            <person name="Klenk H.-P."/>
        </authorList>
    </citation>
    <scope>NUCLEOTIDE SEQUENCE [LARGE SCALE GENOMIC DNA]</scope>
    <source>
        <strain evidence="1 2">DSM 103125</strain>
    </source>
</reference>